<evidence type="ECO:0000313" key="1">
    <source>
        <dbReference type="EMBL" id="QII13010.1"/>
    </source>
</evidence>
<proteinExistence type="predicted"/>
<organism evidence="1 2">
    <name type="scientific">Kuenenia stuttgartiensis</name>
    <dbReference type="NCBI Taxonomy" id="174633"/>
    <lineage>
        <taxon>Bacteria</taxon>
        <taxon>Pseudomonadati</taxon>
        <taxon>Planctomycetota</taxon>
        <taxon>Candidatus Brocadiia</taxon>
        <taxon>Candidatus Brocadiales</taxon>
        <taxon>Candidatus Brocadiaceae</taxon>
        <taxon>Candidatus Kuenenia</taxon>
    </lineage>
</organism>
<gene>
    <name evidence="1" type="ORF">KsCSTR_36310</name>
</gene>
<dbReference type="Proteomes" id="UP000501926">
    <property type="component" value="Chromosome"/>
</dbReference>
<reference evidence="1 2" key="1">
    <citation type="submission" date="2020-02" db="EMBL/GenBank/DDBJ databases">
        <title>Newly sequenced genome of strain CSTR1 showed variability in Candidatus Kuenenia stuttgartiensis genomes.</title>
        <authorList>
            <person name="Ding C."/>
            <person name="Adrian L."/>
        </authorList>
    </citation>
    <scope>NUCLEOTIDE SEQUENCE [LARGE SCALE GENOMIC DNA]</scope>
    <source>
        <strain evidence="1 2">CSTR1</strain>
    </source>
</reference>
<dbReference type="AlphaFoldDB" id="A0A6G7GTS0"/>
<protein>
    <submittedName>
        <fullName evidence="1">Uncharacterized protein</fullName>
    </submittedName>
</protein>
<dbReference type="RefSeq" id="WP_164995301.1">
    <property type="nucleotide sequence ID" value="NZ_CP049055.1"/>
</dbReference>
<dbReference type="EMBL" id="CP049055">
    <property type="protein sequence ID" value="QII13010.1"/>
    <property type="molecule type" value="Genomic_DNA"/>
</dbReference>
<accession>A0A6G7GTS0</accession>
<sequence>MTIKCPPDKSEMDRKPKLMDRLREALSATATGSDQDKLSLHKEITFKGVTFLSLNTYF</sequence>
<name>A0A6G7GTS0_KUEST</name>
<evidence type="ECO:0000313" key="2">
    <source>
        <dbReference type="Proteomes" id="UP000501926"/>
    </source>
</evidence>